<feature type="non-terminal residue" evidence="1">
    <location>
        <position position="115"/>
    </location>
</feature>
<proteinExistence type="predicted"/>
<gene>
    <name evidence="1" type="ORF">MHI_LOCUS403547</name>
</gene>
<reference evidence="1" key="1">
    <citation type="submission" date="2020-07" db="EMBL/GenBank/DDBJ databases">
        <authorList>
            <person name="Nazaruddin N."/>
        </authorList>
    </citation>
    <scope>NUCLEOTIDE SEQUENCE</scope>
</reference>
<dbReference type="EMBL" id="CAJDYZ010006770">
    <property type="protein sequence ID" value="CAD1473667.1"/>
    <property type="molecule type" value="Genomic_DNA"/>
</dbReference>
<evidence type="ECO:0000313" key="1">
    <source>
        <dbReference type="EMBL" id="CAD1473667.1"/>
    </source>
</evidence>
<protein>
    <submittedName>
        <fullName evidence="1">Uncharacterized protein</fullName>
    </submittedName>
</protein>
<comment type="caution">
    <text evidence="1">The sequence shown here is derived from an EMBL/GenBank/DDBJ whole genome shotgun (WGS) entry which is preliminary data.</text>
</comment>
<sequence>IPFRDGIKYQTRILHMLPRAVYRKLLIVEEIPTNELMLPLQFSASIITLVQPAFSALQLIYRLTHVLRYGSLRSLKKRKTDGFKEMGIIEERRLKIQTRYFLCSLFGREHYNYRL</sequence>
<name>A0A6V7H7E7_9HYME</name>
<dbReference type="Proteomes" id="UP000752696">
    <property type="component" value="Unassembled WGS sequence"/>
</dbReference>
<organism evidence="1 2">
    <name type="scientific">Heterotrigona itama</name>
    <dbReference type="NCBI Taxonomy" id="395501"/>
    <lineage>
        <taxon>Eukaryota</taxon>
        <taxon>Metazoa</taxon>
        <taxon>Ecdysozoa</taxon>
        <taxon>Arthropoda</taxon>
        <taxon>Hexapoda</taxon>
        <taxon>Insecta</taxon>
        <taxon>Pterygota</taxon>
        <taxon>Neoptera</taxon>
        <taxon>Endopterygota</taxon>
        <taxon>Hymenoptera</taxon>
        <taxon>Apocrita</taxon>
        <taxon>Aculeata</taxon>
        <taxon>Apoidea</taxon>
        <taxon>Anthophila</taxon>
        <taxon>Apidae</taxon>
        <taxon>Heterotrigona</taxon>
    </lineage>
</organism>
<evidence type="ECO:0000313" key="2">
    <source>
        <dbReference type="Proteomes" id="UP000752696"/>
    </source>
</evidence>
<dbReference type="AlphaFoldDB" id="A0A6V7H7E7"/>
<accession>A0A6V7H7E7</accession>
<keyword evidence="2" id="KW-1185">Reference proteome</keyword>